<dbReference type="EMBL" id="JH717846">
    <property type="protein sequence ID" value="EWY84779.1"/>
    <property type="molecule type" value="Genomic_DNA"/>
</dbReference>
<protein>
    <submittedName>
        <fullName evidence="1">Uncharacterized protein</fullName>
    </submittedName>
</protein>
<dbReference type="HOGENOM" id="CLU_1938231_0_0_1"/>
<gene>
    <name evidence="1" type="ORF">FOYG_12161</name>
</gene>
<evidence type="ECO:0000313" key="1">
    <source>
        <dbReference type="EMBL" id="EWY84779.1"/>
    </source>
</evidence>
<accession>W9HVD5</accession>
<dbReference type="AlphaFoldDB" id="W9HVD5"/>
<evidence type="ECO:0000313" key="2">
    <source>
        <dbReference type="Proteomes" id="UP000030753"/>
    </source>
</evidence>
<organism evidence="1 2">
    <name type="scientific">Fusarium oxysporum NRRL 32931</name>
    <dbReference type="NCBI Taxonomy" id="660029"/>
    <lineage>
        <taxon>Eukaryota</taxon>
        <taxon>Fungi</taxon>
        <taxon>Dikarya</taxon>
        <taxon>Ascomycota</taxon>
        <taxon>Pezizomycotina</taxon>
        <taxon>Sordariomycetes</taxon>
        <taxon>Hypocreomycetidae</taxon>
        <taxon>Hypocreales</taxon>
        <taxon>Nectriaceae</taxon>
        <taxon>Fusarium</taxon>
        <taxon>Fusarium oxysporum species complex</taxon>
    </lineage>
</organism>
<reference evidence="1 2" key="1">
    <citation type="submission" date="2011-06" db="EMBL/GenBank/DDBJ databases">
        <title>The Genome Sequence of Fusarium oxysporum FOSC 3-a.</title>
        <authorList>
            <consortium name="The Broad Institute Genome Sequencing Platform"/>
            <person name="Ma L.-J."/>
            <person name="Gale L.R."/>
            <person name="Schwartz D.C."/>
            <person name="Zhou S."/>
            <person name="Corby-Kistler H."/>
            <person name="Young S.K."/>
            <person name="Zeng Q."/>
            <person name="Gargeya S."/>
            <person name="Fitzgerald M."/>
            <person name="Haas B."/>
            <person name="Abouelleil A."/>
            <person name="Alvarado L."/>
            <person name="Arachchi H.M."/>
            <person name="Berlin A."/>
            <person name="Brown A."/>
            <person name="Chapman S.B."/>
            <person name="Chen Z."/>
            <person name="Dunbar C."/>
            <person name="Freedman E."/>
            <person name="Gearin G."/>
            <person name="Gellesch M."/>
            <person name="Goldberg J."/>
            <person name="Griggs A."/>
            <person name="Gujja S."/>
            <person name="Heiman D."/>
            <person name="Howarth C."/>
            <person name="Larson L."/>
            <person name="Lui A."/>
            <person name="MacDonald P.J.P."/>
            <person name="Mehta T."/>
            <person name="Montmayeur A."/>
            <person name="Murphy C."/>
            <person name="Neiman D."/>
            <person name="Pearson M."/>
            <person name="Priest M."/>
            <person name="Roberts A."/>
            <person name="Saif S."/>
            <person name="Shea T."/>
            <person name="Shenoy N."/>
            <person name="Sisk P."/>
            <person name="Stolte C."/>
            <person name="Sykes S."/>
            <person name="Wortman J."/>
            <person name="Nusbaum C."/>
            <person name="Birren B."/>
        </authorList>
    </citation>
    <scope>NUCLEOTIDE SEQUENCE [LARGE SCALE GENOMIC DNA]</scope>
    <source>
        <strain evidence="2">FOSC 3-a</strain>
    </source>
</reference>
<dbReference type="Proteomes" id="UP000030753">
    <property type="component" value="Unassembled WGS sequence"/>
</dbReference>
<proteinExistence type="predicted"/>
<sequence length="130" mass="14068">MNGAVKQVFPARTSNSYRASRFIPNLELLKWRSCQIPSVRAYRRPSHVLALSRGRMKWPLGFAPRSSPNLRFLPQGPQGLIGTCGRPSSNSRGGINQTASLALGAFPSAGTCPGINAHRGLEGKKKRGRG</sequence>
<name>W9HVD5_FUSOX</name>